<keyword evidence="1 2" id="KW-0238">DNA-binding</keyword>
<reference evidence="5" key="1">
    <citation type="submission" date="2016-10" db="EMBL/GenBank/DDBJ databases">
        <authorList>
            <person name="Varghese N."/>
            <person name="Submissions S."/>
        </authorList>
    </citation>
    <scope>NUCLEOTIDE SEQUENCE [LARGE SCALE GENOMIC DNA]</scope>
    <source>
        <strain evidence="5">CGMCC 1.10223</strain>
    </source>
</reference>
<feature type="DNA-binding region" description="H-T-H motif" evidence="2">
    <location>
        <begin position="34"/>
        <end position="53"/>
    </location>
</feature>
<dbReference type="InterPro" id="IPR001647">
    <property type="entry name" value="HTH_TetR"/>
</dbReference>
<evidence type="ECO:0000256" key="1">
    <source>
        <dbReference type="ARBA" id="ARBA00023125"/>
    </source>
</evidence>
<dbReference type="PRINTS" id="PR00455">
    <property type="entry name" value="HTHTETR"/>
</dbReference>
<gene>
    <name evidence="4" type="ORF">SAMN04487969_12826</name>
</gene>
<dbReference type="InterPro" id="IPR009057">
    <property type="entry name" value="Homeodomain-like_sf"/>
</dbReference>
<proteinExistence type="predicted"/>
<dbReference type="GO" id="GO:0003677">
    <property type="term" value="F:DNA binding"/>
    <property type="evidence" value="ECO:0007669"/>
    <property type="project" value="UniProtKB-UniRule"/>
</dbReference>
<dbReference type="Gene3D" id="1.10.357.10">
    <property type="entry name" value="Tetracycline Repressor, domain 2"/>
    <property type="match status" value="1"/>
</dbReference>
<dbReference type="InterPro" id="IPR050624">
    <property type="entry name" value="HTH-type_Tx_Regulator"/>
</dbReference>
<organism evidence="4 5">
    <name type="scientific">Paenibacillus algorifonticola</name>
    <dbReference type="NCBI Taxonomy" id="684063"/>
    <lineage>
        <taxon>Bacteria</taxon>
        <taxon>Bacillati</taxon>
        <taxon>Bacillota</taxon>
        <taxon>Bacilli</taxon>
        <taxon>Bacillales</taxon>
        <taxon>Paenibacillaceae</taxon>
        <taxon>Paenibacillus</taxon>
    </lineage>
</organism>
<sequence length="200" mass="22735">MPRKFDDNEKNSIHNKLLDAGYELFSQYGFKKTSVSDIAKASGIASGTFYSFYASKEELFFALMEQEEQRIQHSLLQQFHGAPMNKEAFIVFLKQSLELIIDNPILKEVLLPEQLESIIRKVPASRWEGNYAGDVEKLGPLIVEWQSRNVVRADLEPALIVNLIRSLVLLSLQKKAIGNFTDTFEHLATSVAQYLTTTDH</sequence>
<feature type="domain" description="HTH tetR-type" evidence="3">
    <location>
        <begin position="11"/>
        <end position="71"/>
    </location>
</feature>
<dbReference type="Proteomes" id="UP000183410">
    <property type="component" value="Unassembled WGS sequence"/>
</dbReference>
<keyword evidence="5" id="KW-1185">Reference proteome</keyword>
<dbReference type="PANTHER" id="PTHR43479:SF11">
    <property type="entry name" value="ACREF_ENVCD OPERON REPRESSOR-RELATED"/>
    <property type="match status" value="1"/>
</dbReference>
<evidence type="ECO:0000313" key="5">
    <source>
        <dbReference type="Proteomes" id="UP000183410"/>
    </source>
</evidence>
<dbReference type="RefSeq" id="WP_046234090.1">
    <property type="nucleotide sequence ID" value="NZ_FONN01000028.1"/>
</dbReference>
<protein>
    <submittedName>
        <fullName evidence="4">Transcriptional regulator, TetR family</fullName>
    </submittedName>
</protein>
<evidence type="ECO:0000259" key="3">
    <source>
        <dbReference type="PROSITE" id="PS50977"/>
    </source>
</evidence>
<dbReference type="SUPFAM" id="SSF46689">
    <property type="entry name" value="Homeodomain-like"/>
    <property type="match status" value="1"/>
</dbReference>
<evidence type="ECO:0000313" key="4">
    <source>
        <dbReference type="EMBL" id="SFF34592.1"/>
    </source>
</evidence>
<evidence type="ECO:0000256" key="2">
    <source>
        <dbReference type="PROSITE-ProRule" id="PRU00335"/>
    </source>
</evidence>
<dbReference type="AlphaFoldDB" id="A0A1I2HXK0"/>
<dbReference type="PANTHER" id="PTHR43479">
    <property type="entry name" value="ACREF/ENVCD OPERON REPRESSOR-RELATED"/>
    <property type="match status" value="1"/>
</dbReference>
<dbReference type="OrthoDB" id="9812993at2"/>
<accession>A0A1I2HXK0</accession>
<dbReference type="Pfam" id="PF00440">
    <property type="entry name" value="TetR_N"/>
    <property type="match status" value="1"/>
</dbReference>
<name>A0A1I2HXK0_9BACL</name>
<dbReference type="PROSITE" id="PS50977">
    <property type="entry name" value="HTH_TETR_2"/>
    <property type="match status" value="1"/>
</dbReference>
<dbReference type="EMBL" id="FONN01000028">
    <property type="protein sequence ID" value="SFF34592.1"/>
    <property type="molecule type" value="Genomic_DNA"/>
</dbReference>